<evidence type="ECO:0000256" key="1">
    <source>
        <dbReference type="SAM" id="Phobius"/>
    </source>
</evidence>
<evidence type="ECO:0008006" key="4">
    <source>
        <dbReference type="Google" id="ProtNLM"/>
    </source>
</evidence>
<dbReference type="RefSeq" id="WP_026990413.1">
    <property type="nucleotide sequence ID" value="NZ_AUGP01000017.1"/>
</dbReference>
<comment type="caution">
    <text evidence="2">The sequence shown here is derived from an EMBL/GenBank/DDBJ whole genome shotgun (WGS) entry which is preliminary data.</text>
</comment>
<feature type="transmembrane region" description="Helical" evidence="1">
    <location>
        <begin position="91"/>
        <end position="112"/>
    </location>
</feature>
<feature type="transmembrane region" description="Helical" evidence="1">
    <location>
        <begin position="7"/>
        <end position="24"/>
    </location>
</feature>
<feature type="transmembrane region" description="Helical" evidence="1">
    <location>
        <begin position="124"/>
        <end position="143"/>
    </location>
</feature>
<keyword evidence="1" id="KW-1133">Transmembrane helix</keyword>
<proteinExistence type="predicted"/>
<keyword evidence="3" id="KW-1185">Reference proteome</keyword>
<accession>A0A0A2N1H0</accession>
<dbReference type="eggNOG" id="ENOG5032ZVF">
    <property type="taxonomic scope" value="Bacteria"/>
</dbReference>
<dbReference type="AlphaFoldDB" id="A0A0A2N1H0"/>
<dbReference type="OrthoDB" id="673991at2"/>
<dbReference type="STRING" id="1121898.GCA_000422725_01539"/>
<gene>
    <name evidence="2" type="ORF">Q766_05130</name>
</gene>
<organism evidence="2 3">
    <name type="scientific">Flavobacterium subsaxonicum WB 4.1-42 = DSM 21790</name>
    <dbReference type="NCBI Taxonomy" id="1121898"/>
    <lineage>
        <taxon>Bacteria</taxon>
        <taxon>Pseudomonadati</taxon>
        <taxon>Bacteroidota</taxon>
        <taxon>Flavobacteriia</taxon>
        <taxon>Flavobacteriales</taxon>
        <taxon>Flavobacteriaceae</taxon>
        <taxon>Flavobacterium</taxon>
    </lineage>
</organism>
<feature type="transmembrane region" description="Helical" evidence="1">
    <location>
        <begin position="58"/>
        <end position="79"/>
    </location>
</feature>
<name>A0A0A2N1H0_9FLAO</name>
<sequence length="154" mass="17117">MKAPVKIIVAGIVGTSFMTLYSYYRAKKEKQQYREPELLNKLIDRNKTIDVDVSKKHAAGWVAHYGVGVLFVLSYWVLYRKALHSPGAVKVLVVGSGSAIVAVAAWKVMFSASPNPPDNNRFGYYRQLAIAHLIFTLFALATYKALGQSNKLLP</sequence>
<dbReference type="EMBL" id="JRLY01000002">
    <property type="protein sequence ID" value="KGO94305.1"/>
    <property type="molecule type" value="Genomic_DNA"/>
</dbReference>
<dbReference type="Proteomes" id="UP000030111">
    <property type="component" value="Unassembled WGS sequence"/>
</dbReference>
<protein>
    <recommendedName>
        <fullName evidence="4">DUF2938 domain-containing protein</fullName>
    </recommendedName>
</protein>
<keyword evidence="1" id="KW-0472">Membrane</keyword>
<evidence type="ECO:0000313" key="3">
    <source>
        <dbReference type="Proteomes" id="UP000030111"/>
    </source>
</evidence>
<keyword evidence="1" id="KW-0812">Transmembrane</keyword>
<reference evidence="2 3" key="1">
    <citation type="submission" date="2013-09" db="EMBL/GenBank/DDBJ databases">
        <authorList>
            <person name="Zeng Z."/>
            <person name="Chen C."/>
        </authorList>
    </citation>
    <scope>NUCLEOTIDE SEQUENCE [LARGE SCALE GENOMIC DNA]</scope>
    <source>
        <strain evidence="2 3">WB 4.1-42</strain>
    </source>
</reference>
<evidence type="ECO:0000313" key="2">
    <source>
        <dbReference type="EMBL" id="KGO94305.1"/>
    </source>
</evidence>